<organism evidence="1 2">
    <name type="scientific">Leucobacter tardus</name>
    <dbReference type="NCBI Taxonomy" id="501483"/>
    <lineage>
        <taxon>Bacteria</taxon>
        <taxon>Bacillati</taxon>
        <taxon>Actinomycetota</taxon>
        <taxon>Actinomycetes</taxon>
        <taxon>Micrococcales</taxon>
        <taxon>Microbacteriaceae</taxon>
        <taxon>Leucobacter</taxon>
    </lineage>
</organism>
<dbReference type="AlphaFoldDB" id="A0A939QL49"/>
<comment type="caution">
    <text evidence="1">The sequence shown here is derived from an EMBL/GenBank/DDBJ whole genome shotgun (WGS) entry which is preliminary data.</text>
</comment>
<keyword evidence="2" id="KW-1185">Reference proteome</keyword>
<dbReference type="EMBL" id="JAGFBF010000005">
    <property type="protein sequence ID" value="MBO2990694.1"/>
    <property type="molecule type" value="Genomic_DNA"/>
</dbReference>
<dbReference type="Proteomes" id="UP000668403">
    <property type="component" value="Unassembled WGS sequence"/>
</dbReference>
<evidence type="ECO:0000313" key="2">
    <source>
        <dbReference type="Proteomes" id="UP000668403"/>
    </source>
</evidence>
<accession>A0A939QL49</accession>
<reference evidence="1" key="1">
    <citation type="submission" date="2021-03" db="EMBL/GenBank/DDBJ databases">
        <title>Leucobacter chromiisoli sp. nov., isolated from chromium-containing soil of chemical plant.</title>
        <authorList>
            <person name="Xu Z."/>
        </authorList>
    </citation>
    <scope>NUCLEOTIDE SEQUENCE</scope>
    <source>
        <strain evidence="1">K 70/01</strain>
    </source>
</reference>
<gene>
    <name evidence="1" type="ORF">J4H85_11880</name>
</gene>
<sequence length="381" mass="41852">MSSTKIVIVPDDDGNELPPRSIVNDPAVLASSAQSILDAYTAVMPKVDVSALIPALDFASVMPQIDANVLASIANAQSVLPKIDALVPALNITSALSELSLQAIMPKTAISEILAAQQSLLASVPDYSHVLGGITKDWFAAIQPQVDLTSMMRPITEMLRSIDWDAVSRRQQVPDNWPDDIDEKLPTLMELVNQDGIPAAWLPRADVLNALLAASPGDERSELLVLRRAEILEDCSYWVDDLSDPVLEPVLPIAREALEACRKGLWKVGAISAVQVTHSIVESLRWVSDRQRVAKHHLLKMDTPYPMLLEQATRAPLVLFYDDWNPQSGKPRPSHLTRHVVSHRLGEDQVNERNCVVAVMLMASLLVTVYQLDLGQREKAA</sequence>
<dbReference type="RefSeq" id="WP_208239887.1">
    <property type="nucleotide sequence ID" value="NZ_BAAAQU010000002.1"/>
</dbReference>
<evidence type="ECO:0000313" key="1">
    <source>
        <dbReference type="EMBL" id="MBO2990694.1"/>
    </source>
</evidence>
<proteinExistence type="predicted"/>
<name>A0A939QL49_9MICO</name>
<protein>
    <submittedName>
        <fullName evidence="1">Uncharacterized protein</fullName>
    </submittedName>
</protein>